<dbReference type="EMBL" id="MU005776">
    <property type="protein sequence ID" value="KAF2706126.1"/>
    <property type="molecule type" value="Genomic_DNA"/>
</dbReference>
<feature type="region of interest" description="Disordered" evidence="11">
    <location>
        <begin position="1"/>
        <end position="36"/>
    </location>
</feature>
<name>A0A6G1JZT9_9PLEO</name>
<dbReference type="CDD" id="cd01612">
    <property type="entry name" value="Ubl_ATG12"/>
    <property type="match status" value="1"/>
</dbReference>
<dbReference type="OrthoDB" id="10003551at2759"/>
<dbReference type="Pfam" id="PF04110">
    <property type="entry name" value="APG12"/>
    <property type="match status" value="1"/>
</dbReference>
<comment type="subunit">
    <text evidence="10">Forms a conjugate with ATG5.</text>
</comment>
<evidence type="ECO:0000256" key="3">
    <source>
        <dbReference type="ARBA" id="ARBA00015875"/>
    </source>
</evidence>
<dbReference type="GO" id="GO:0097352">
    <property type="term" value="P:autophagosome maturation"/>
    <property type="evidence" value="ECO:0007669"/>
    <property type="project" value="TreeGrafter"/>
</dbReference>
<dbReference type="InterPro" id="IPR029071">
    <property type="entry name" value="Ubiquitin-like_domsf"/>
</dbReference>
<evidence type="ECO:0000256" key="10">
    <source>
        <dbReference type="RuleBase" id="RU361201"/>
    </source>
</evidence>
<keyword evidence="5 10" id="KW-1017">Isopeptide bond</keyword>
<dbReference type="InterPro" id="IPR007242">
    <property type="entry name" value="Atg12"/>
</dbReference>
<dbReference type="GO" id="GO:0000421">
    <property type="term" value="C:autophagosome membrane"/>
    <property type="evidence" value="ECO:0007669"/>
    <property type="project" value="TreeGrafter"/>
</dbReference>
<dbReference type="AlphaFoldDB" id="A0A6G1JZT9"/>
<evidence type="ECO:0000256" key="4">
    <source>
        <dbReference type="ARBA" id="ARBA00022448"/>
    </source>
</evidence>
<evidence type="ECO:0000313" key="13">
    <source>
        <dbReference type="Proteomes" id="UP000799428"/>
    </source>
</evidence>
<dbReference type="GO" id="GO:0000422">
    <property type="term" value="P:autophagy of mitochondrion"/>
    <property type="evidence" value="ECO:0007669"/>
    <property type="project" value="TreeGrafter"/>
</dbReference>
<evidence type="ECO:0000256" key="6">
    <source>
        <dbReference type="ARBA" id="ARBA00022786"/>
    </source>
</evidence>
<evidence type="ECO:0000256" key="8">
    <source>
        <dbReference type="ARBA" id="ARBA00023006"/>
    </source>
</evidence>
<dbReference type="GO" id="GO:0034274">
    <property type="term" value="C:Atg12-Atg5-Atg16 complex"/>
    <property type="evidence" value="ECO:0007669"/>
    <property type="project" value="TreeGrafter"/>
</dbReference>
<organism evidence="12 13">
    <name type="scientific">Pleomassaria siparia CBS 279.74</name>
    <dbReference type="NCBI Taxonomy" id="1314801"/>
    <lineage>
        <taxon>Eukaryota</taxon>
        <taxon>Fungi</taxon>
        <taxon>Dikarya</taxon>
        <taxon>Ascomycota</taxon>
        <taxon>Pezizomycotina</taxon>
        <taxon>Dothideomycetes</taxon>
        <taxon>Pleosporomycetidae</taxon>
        <taxon>Pleosporales</taxon>
        <taxon>Pleomassariaceae</taxon>
        <taxon>Pleomassaria</taxon>
    </lineage>
</organism>
<dbReference type="GO" id="GO:0015031">
    <property type="term" value="P:protein transport"/>
    <property type="evidence" value="ECO:0007669"/>
    <property type="project" value="UniProtKB-KW"/>
</dbReference>
<dbReference type="GO" id="GO:0061723">
    <property type="term" value="P:glycophagy"/>
    <property type="evidence" value="ECO:0007669"/>
    <property type="project" value="TreeGrafter"/>
</dbReference>
<dbReference type="Gene3D" id="3.10.20.90">
    <property type="entry name" value="Phosphatidylinositol 3-kinase Catalytic Subunit, Chain A, domain 1"/>
    <property type="match status" value="1"/>
</dbReference>
<evidence type="ECO:0000256" key="7">
    <source>
        <dbReference type="ARBA" id="ARBA00022927"/>
    </source>
</evidence>
<dbReference type="PANTHER" id="PTHR13385">
    <property type="entry name" value="AUTOPHAGY PROTEIN 12"/>
    <property type="match status" value="1"/>
</dbReference>
<keyword evidence="7 10" id="KW-0653">Protein transport</keyword>
<evidence type="ECO:0000256" key="11">
    <source>
        <dbReference type="SAM" id="MobiDB-lite"/>
    </source>
</evidence>
<keyword evidence="13" id="KW-1185">Reference proteome</keyword>
<dbReference type="GO" id="GO:0000045">
    <property type="term" value="P:autophagosome assembly"/>
    <property type="evidence" value="ECO:0007669"/>
    <property type="project" value="InterPro"/>
</dbReference>
<evidence type="ECO:0000313" key="12">
    <source>
        <dbReference type="EMBL" id="KAF2706126.1"/>
    </source>
</evidence>
<accession>A0A6G1JZT9</accession>
<dbReference type="GO" id="GO:0034045">
    <property type="term" value="C:phagophore assembly site membrane"/>
    <property type="evidence" value="ECO:0007669"/>
    <property type="project" value="UniProtKB-SubCell"/>
</dbReference>
<gene>
    <name evidence="12" type="ORF">K504DRAFT_73867</name>
</gene>
<dbReference type="GO" id="GO:0019776">
    <property type="term" value="F:Atg8-family ligase activity"/>
    <property type="evidence" value="ECO:0007669"/>
    <property type="project" value="TreeGrafter"/>
</dbReference>
<evidence type="ECO:0000256" key="1">
    <source>
        <dbReference type="ARBA" id="ARBA00004623"/>
    </source>
</evidence>
<keyword evidence="9 10" id="KW-0472">Membrane</keyword>
<keyword evidence="4 10" id="KW-0813">Transport</keyword>
<comment type="subcellular location">
    <subcellularLocation>
        <location evidence="1 10">Preautophagosomal structure membrane</location>
        <topology evidence="1 10">Peripheral membrane protein</topology>
    </subcellularLocation>
</comment>
<evidence type="ECO:0000256" key="9">
    <source>
        <dbReference type="ARBA" id="ARBA00023136"/>
    </source>
</evidence>
<comment type="function">
    <text evidence="10">Ubiquitin-like protein involved in cytoplasm to vacuole transport (Cvt), autophagy vesicles formation, mitophagy, and nucleophagy.</text>
</comment>
<comment type="similarity">
    <text evidence="2 10">Belongs to the ATG12 family.</text>
</comment>
<dbReference type="FunFam" id="3.10.20.90:FF:000148">
    <property type="entry name" value="Ubiquitin-like protein ATG12"/>
    <property type="match status" value="1"/>
</dbReference>
<feature type="compositionally biased region" description="Acidic residues" evidence="11">
    <location>
        <begin position="14"/>
        <end position="28"/>
    </location>
</feature>
<proteinExistence type="inferred from homology"/>
<dbReference type="SUPFAM" id="SSF54236">
    <property type="entry name" value="Ubiquitin-like"/>
    <property type="match status" value="1"/>
</dbReference>
<evidence type="ECO:0000256" key="5">
    <source>
        <dbReference type="ARBA" id="ARBA00022499"/>
    </source>
</evidence>
<dbReference type="PANTHER" id="PTHR13385:SF0">
    <property type="entry name" value="UBIQUITIN-LIKE PROTEIN ATG12"/>
    <property type="match status" value="1"/>
</dbReference>
<keyword evidence="8 10" id="KW-0072">Autophagy</keyword>
<keyword evidence="6 10" id="KW-0833">Ubl conjugation pathway</keyword>
<sequence>MSSPSEHSPRIPDNEDEDNDNDNDDDDGQTTTAETPLTMAASVILTHLPRDASKALESAADLGIGKVTIRLQPIGSAPHLTQRVFKLAAAQRFETIVRFLRRRLAAKDHESVYCYVGNVFAPGLDEGVGNLWSCFKTNEELVVGYAMAPAFG</sequence>
<reference evidence="12" key="1">
    <citation type="journal article" date="2020" name="Stud. Mycol.">
        <title>101 Dothideomycetes genomes: a test case for predicting lifestyles and emergence of pathogens.</title>
        <authorList>
            <person name="Haridas S."/>
            <person name="Albert R."/>
            <person name="Binder M."/>
            <person name="Bloem J."/>
            <person name="Labutti K."/>
            <person name="Salamov A."/>
            <person name="Andreopoulos B."/>
            <person name="Baker S."/>
            <person name="Barry K."/>
            <person name="Bills G."/>
            <person name="Bluhm B."/>
            <person name="Cannon C."/>
            <person name="Castanera R."/>
            <person name="Culley D."/>
            <person name="Daum C."/>
            <person name="Ezra D."/>
            <person name="Gonzalez J."/>
            <person name="Henrissat B."/>
            <person name="Kuo A."/>
            <person name="Liang C."/>
            <person name="Lipzen A."/>
            <person name="Lutzoni F."/>
            <person name="Magnuson J."/>
            <person name="Mondo S."/>
            <person name="Nolan M."/>
            <person name="Ohm R."/>
            <person name="Pangilinan J."/>
            <person name="Park H.-J."/>
            <person name="Ramirez L."/>
            <person name="Alfaro M."/>
            <person name="Sun H."/>
            <person name="Tritt A."/>
            <person name="Yoshinaga Y."/>
            <person name="Zwiers L.-H."/>
            <person name="Turgeon B."/>
            <person name="Goodwin S."/>
            <person name="Spatafora J."/>
            <person name="Crous P."/>
            <person name="Grigoriev I."/>
        </authorList>
    </citation>
    <scope>NUCLEOTIDE SEQUENCE</scope>
    <source>
        <strain evidence="12">CBS 279.74</strain>
    </source>
</reference>
<dbReference type="GO" id="GO:0034727">
    <property type="term" value="P:piecemeal microautophagy of the nucleus"/>
    <property type="evidence" value="ECO:0007669"/>
    <property type="project" value="TreeGrafter"/>
</dbReference>
<protein>
    <recommendedName>
        <fullName evidence="3 10">Ubiquitin-like protein ATG12</fullName>
    </recommendedName>
</protein>
<evidence type="ECO:0000256" key="2">
    <source>
        <dbReference type="ARBA" id="ARBA00007778"/>
    </source>
</evidence>
<dbReference type="Proteomes" id="UP000799428">
    <property type="component" value="Unassembled WGS sequence"/>
</dbReference>